<keyword evidence="2" id="KW-1185">Reference proteome</keyword>
<proteinExistence type="predicted"/>
<protein>
    <submittedName>
        <fullName evidence="1">Uncharacterized protein</fullName>
    </submittedName>
</protein>
<dbReference type="InterPro" id="IPR036770">
    <property type="entry name" value="Ankyrin_rpt-contain_sf"/>
</dbReference>
<dbReference type="PANTHER" id="PTHR46586">
    <property type="entry name" value="ANKYRIN REPEAT-CONTAINING PROTEIN"/>
    <property type="match status" value="1"/>
</dbReference>
<sequence length="417" mass="46592">MLSCGGSGAAYAHDVLADRYLLSHIVSYQCGVPGCIVALEREHADRMGETGILASLAIERGSLRTLQALVQVCEDFPWYKPLRKMDLSSAMDAAALHGRLEMLQWMHEHTDLECLPWTFAVASRAGHRDVVQWLFAHHPESMAKFEPFSMDRVAEEGHLELFQWLEIHVCVPCTPSAMDSAALCGRLEMVRYLHEHRTEGCTTTAMDLAALKGHLDVVRFLHEHRSEGCTPWAMDSAAAYGRMDVLRFLHENRGEGCTVRAMNDAAGFGRMDVVRFLHENRNEGCDRTALRRAAKRGNLEMLRFLHENYHQHCSRDGIMAAAEEGHLEAVRYLNETCSASSGLAITNAAVAGHLDIVQYLVETRNDGCLLVARDKAAKAGQTHVVEYLETLLMPGLERCGNGNHTRVSTRRVCQRVE</sequence>
<dbReference type="EMBL" id="JAKCXM010000206">
    <property type="protein sequence ID" value="KAJ0398721.1"/>
    <property type="molecule type" value="Genomic_DNA"/>
</dbReference>
<dbReference type="SUPFAM" id="SSF48403">
    <property type="entry name" value="Ankyrin repeat"/>
    <property type="match status" value="1"/>
</dbReference>
<dbReference type="Proteomes" id="UP001209570">
    <property type="component" value="Unassembled WGS sequence"/>
</dbReference>
<dbReference type="Gene3D" id="1.25.40.20">
    <property type="entry name" value="Ankyrin repeat-containing domain"/>
    <property type="match status" value="1"/>
</dbReference>
<dbReference type="InterPro" id="IPR002110">
    <property type="entry name" value="Ankyrin_rpt"/>
</dbReference>
<evidence type="ECO:0000313" key="2">
    <source>
        <dbReference type="Proteomes" id="UP001209570"/>
    </source>
</evidence>
<dbReference type="Pfam" id="PF12796">
    <property type="entry name" value="Ank_2"/>
    <property type="match status" value="2"/>
</dbReference>
<organism evidence="1 2">
    <name type="scientific">Pythium insidiosum</name>
    <name type="common">Pythiosis disease agent</name>
    <dbReference type="NCBI Taxonomy" id="114742"/>
    <lineage>
        <taxon>Eukaryota</taxon>
        <taxon>Sar</taxon>
        <taxon>Stramenopiles</taxon>
        <taxon>Oomycota</taxon>
        <taxon>Peronosporomycetes</taxon>
        <taxon>Pythiales</taxon>
        <taxon>Pythiaceae</taxon>
        <taxon>Pythium</taxon>
    </lineage>
</organism>
<name>A0AAD5Q5T0_PYTIN</name>
<comment type="caution">
    <text evidence="1">The sequence shown here is derived from an EMBL/GenBank/DDBJ whole genome shotgun (WGS) entry which is preliminary data.</text>
</comment>
<dbReference type="AlphaFoldDB" id="A0AAD5Q5T0"/>
<evidence type="ECO:0000313" key="1">
    <source>
        <dbReference type="EMBL" id="KAJ0398721.1"/>
    </source>
</evidence>
<dbReference type="PANTHER" id="PTHR46586:SF3">
    <property type="entry name" value="ANKYRIN REPEAT-CONTAINING PROTEIN"/>
    <property type="match status" value="1"/>
</dbReference>
<reference evidence="1" key="1">
    <citation type="submission" date="2021-12" db="EMBL/GenBank/DDBJ databases">
        <title>Prjna785345.</title>
        <authorList>
            <person name="Rujirawat T."/>
            <person name="Krajaejun T."/>
        </authorList>
    </citation>
    <scope>NUCLEOTIDE SEQUENCE</scope>
    <source>
        <strain evidence="1">Pi057C3</strain>
    </source>
</reference>
<accession>A0AAD5Q5T0</accession>
<dbReference type="InterPro" id="IPR052050">
    <property type="entry name" value="SecEffector_AnkRepeat"/>
</dbReference>
<gene>
    <name evidence="1" type="ORF">P43SY_004138</name>
</gene>